<dbReference type="PIRSF" id="PIRSF001112">
    <property type="entry name" value="Epoxide_hydrolase"/>
    <property type="match status" value="1"/>
</dbReference>
<dbReference type="PRINTS" id="PR00412">
    <property type="entry name" value="EPOXHYDRLASE"/>
</dbReference>
<evidence type="ECO:0000256" key="1">
    <source>
        <dbReference type="ARBA" id="ARBA00010088"/>
    </source>
</evidence>
<feature type="active site" description="Proton donor" evidence="3">
    <location>
        <position position="325"/>
    </location>
</feature>
<dbReference type="GO" id="GO:0097176">
    <property type="term" value="P:epoxide metabolic process"/>
    <property type="evidence" value="ECO:0007669"/>
    <property type="project" value="TreeGrafter"/>
</dbReference>
<evidence type="ECO:0000256" key="3">
    <source>
        <dbReference type="PIRSR" id="PIRSR001112-1"/>
    </source>
</evidence>
<dbReference type="PANTHER" id="PTHR21661">
    <property type="entry name" value="EPOXIDE HYDROLASE 1-RELATED"/>
    <property type="match status" value="1"/>
</dbReference>
<organism evidence="5 6">
    <name type="scientific">Cercophora newfieldiana</name>
    <dbReference type="NCBI Taxonomy" id="92897"/>
    <lineage>
        <taxon>Eukaryota</taxon>
        <taxon>Fungi</taxon>
        <taxon>Dikarya</taxon>
        <taxon>Ascomycota</taxon>
        <taxon>Pezizomycotina</taxon>
        <taxon>Sordariomycetes</taxon>
        <taxon>Sordariomycetidae</taxon>
        <taxon>Sordariales</taxon>
        <taxon>Lasiosphaeriaceae</taxon>
        <taxon>Cercophora</taxon>
    </lineage>
</organism>
<sequence>MTNARFGIVPTGIPGAPSPYTIHVPQADIDQLSSLAKASIIGTPSFYNTHNVTDSPAYAFGATRDWLSNTADYWVNQFDWRSHEKYWNTFPQFTINVTAPSDSQVFSLHFAALFSQNPDAVPIIFSHGWPSSWLDFIPILELLMEKYTPETLPYHVVVPSIPDYGLSTRSELTTTELTFQKAAEVLNELMKALGFNAYIAQGGDIGSGITAAIGVGHDEAKAVHFNNFILTESERAALSKLPVTAAENASFARSAQYMYSGLGYMLEQGTKPAAISLILESTPIAMLGWIGTIYAEYTNYTLDAILDQVSWYWYTKSYGRSLWGYRGVWQAFIEDTPAGLPSPLAITNKPLGYSWYPGEVLTVAKSWMEHWFPDNLAQFSIHESGGHFASVDDPAGLLQDIEDFVAIVKTKVKF</sequence>
<keyword evidence="6" id="KW-1185">Reference proteome</keyword>
<comment type="caution">
    <text evidence="5">The sequence shown here is derived from an EMBL/GenBank/DDBJ whole genome shotgun (WGS) entry which is preliminary data.</text>
</comment>
<protein>
    <submittedName>
        <fullName evidence="5">Alpha/Beta hydrolase protein</fullName>
    </submittedName>
</protein>
<dbReference type="SUPFAM" id="SSF53474">
    <property type="entry name" value="alpha/beta-Hydrolases"/>
    <property type="match status" value="1"/>
</dbReference>
<comment type="similarity">
    <text evidence="1">Belongs to the peptidase S33 family.</text>
</comment>
<evidence type="ECO:0000256" key="2">
    <source>
        <dbReference type="ARBA" id="ARBA00022801"/>
    </source>
</evidence>
<dbReference type="GO" id="GO:0004301">
    <property type="term" value="F:epoxide hydrolase activity"/>
    <property type="evidence" value="ECO:0007669"/>
    <property type="project" value="TreeGrafter"/>
</dbReference>
<gene>
    <name evidence="5" type="ORF">B0T16DRAFT_461410</name>
</gene>
<keyword evidence="2 5" id="KW-0378">Hydrolase</keyword>
<feature type="domain" description="Epoxide hydrolase N-terminal" evidence="4">
    <location>
        <begin position="18"/>
        <end position="136"/>
    </location>
</feature>
<dbReference type="InterPro" id="IPR029058">
    <property type="entry name" value="AB_hydrolase_fold"/>
</dbReference>
<feature type="active site" description="Proton acceptor" evidence="3">
    <location>
        <position position="387"/>
    </location>
</feature>
<dbReference type="AlphaFoldDB" id="A0AA39XWY9"/>
<dbReference type="InterPro" id="IPR010497">
    <property type="entry name" value="Epoxide_hydro_N"/>
</dbReference>
<name>A0AA39XWY9_9PEZI</name>
<dbReference type="EMBL" id="JAULSV010000006">
    <property type="protein sequence ID" value="KAK0641335.1"/>
    <property type="molecule type" value="Genomic_DNA"/>
</dbReference>
<proteinExistence type="inferred from homology"/>
<dbReference type="InterPro" id="IPR016292">
    <property type="entry name" value="Epoxide_hydrolase"/>
</dbReference>
<evidence type="ECO:0000313" key="6">
    <source>
        <dbReference type="Proteomes" id="UP001174936"/>
    </source>
</evidence>
<feature type="active site" description="Nucleophile" evidence="3">
    <location>
        <position position="204"/>
    </location>
</feature>
<dbReference type="Proteomes" id="UP001174936">
    <property type="component" value="Unassembled WGS sequence"/>
</dbReference>
<dbReference type="Pfam" id="PF06441">
    <property type="entry name" value="EHN"/>
    <property type="match status" value="1"/>
</dbReference>
<reference evidence="5" key="1">
    <citation type="submission" date="2023-06" db="EMBL/GenBank/DDBJ databases">
        <title>Genome-scale phylogeny and comparative genomics of the fungal order Sordariales.</title>
        <authorList>
            <consortium name="Lawrence Berkeley National Laboratory"/>
            <person name="Hensen N."/>
            <person name="Bonometti L."/>
            <person name="Westerberg I."/>
            <person name="Brannstrom I.O."/>
            <person name="Guillou S."/>
            <person name="Cros-Aarteil S."/>
            <person name="Calhoun S."/>
            <person name="Haridas S."/>
            <person name="Kuo A."/>
            <person name="Mondo S."/>
            <person name="Pangilinan J."/>
            <person name="Riley R."/>
            <person name="Labutti K."/>
            <person name="Andreopoulos B."/>
            <person name="Lipzen A."/>
            <person name="Chen C."/>
            <person name="Yanf M."/>
            <person name="Daum C."/>
            <person name="Ng V."/>
            <person name="Clum A."/>
            <person name="Steindorff A."/>
            <person name="Ohm R."/>
            <person name="Martin F."/>
            <person name="Silar P."/>
            <person name="Natvig D."/>
            <person name="Lalanne C."/>
            <person name="Gautier V."/>
            <person name="Ament-Velasquez S.L."/>
            <person name="Kruys A."/>
            <person name="Hutchinson M.I."/>
            <person name="Powell A.J."/>
            <person name="Barry K."/>
            <person name="Miller A.N."/>
            <person name="Grigoriev I.V."/>
            <person name="Debuchy R."/>
            <person name="Gladieux P."/>
            <person name="Thoren M.H."/>
            <person name="Johannesson H."/>
        </authorList>
    </citation>
    <scope>NUCLEOTIDE SEQUENCE</scope>
    <source>
        <strain evidence="5">SMH2532-1</strain>
    </source>
</reference>
<accession>A0AA39XWY9</accession>
<dbReference type="PANTHER" id="PTHR21661:SF39">
    <property type="entry name" value="HYDROLASE, PUTATIVE (AFU_ORTHOLOGUE AFUA_3G08960)-RELATED"/>
    <property type="match status" value="1"/>
</dbReference>
<dbReference type="Gene3D" id="3.40.50.1820">
    <property type="entry name" value="alpha/beta hydrolase"/>
    <property type="match status" value="1"/>
</dbReference>
<evidence type="ECO:0000259" key="4">
    <source>
        <dbReference type="Pfam" id="PF06441"/>
    </source>
</evidence>
<dbReference type="InterPro" id="IPR000639">
    <property type="entry name" value="Epox_hydrolase-like"/>
</dbReference>
<evidence type="ECO:0000313" key="5">
    <source>
        <dbReference type="EMBL" id="KAK0641335.1"/>
    </source>
</evidence>